<protein>
    <submittedName>
        <fullName evidence="1">Uncharacterized protein</fullName>
    </submittedName>
</protein>
<dbReference type="EMBL" id="BLXT01005907">
    <property type="protein sequence ID" value="GFO27336.1"/>
    <property type="molecule type" value="Genomic_DNA"/>
</dbReference>
<dbReference type="Proteomes" id="UP000735302">
    <property type="component" value="Unassembled WGS sequence"/>
</dbReference>
<evidence type="ECO:0000313" key="1">
    <source>
        <dbReference type="EMBL" id="GFO27336.1"/>
    </source>
</evidence>
<proteinExistence type="predicted"/>
<reference evidence="1 2" key="1">
    <citation type="journal article" date="2021" name="Elife">
        <title>Chloroplast acquisition without the gene transfer in kleptoplastic sea slugs, Plakobranchus ocellatus.</title>
        <authorList>
            <person name="Maeda T."/>
            <person name="Takahashi S."/>
            <person name="Yoshida T."/>
            <person name="Shimamura S."/>
            <person name="Takaki Y."/>
            <person name="Nagai Y."/>
            <person name="Toyoda A."/>
            <person name="Suzuki Y."/>
            <person name="Arimoto A."/>
            <person name="Ishii H."/>
            <person name="Satoh N."/>
            <person name="Nishiyama T."/>
            <person name="Hasebe M."/>
            <person name="Maruyama T."/>
            <person name="Minagawa J."/>
            <person name="Obokata J."/>
            <person name="Shigenobu S."/>
        </authorList>
    </citation>
    <scope>NUCLEOTIDE SEQUENCE [LARGE SCALE GENOMIC DNA]</scope>
</reference>
<gene>
    <name evidence="1" type="ORF">PoB_005384100</name>
</gene>
<dbReference type="AlphaFoldDB" id="A0AAV4C3K6"/>
<organism evidence="1 2">
    <name type="scientific">Plakobranchus ocellatus</name>
    <dbReference type="NCBI Taxonomy" id="259542"/>
    <lineage>
        <taxon>Eukaryota</taxon>
        <taxon>Metazoa</taxon>
        <taxon>Spiralia</taxon>
        <taxon>Lophotrochozoa</taxon>
        <taxon>Mollusca</taxon>
        <taxon>Gastropoda</taxon>
        <taxon>Heterobranchia</taxon>
        <taxon>Euthyneura</taxon>
        <taxon>Panpulmonata</taxon>
        <taxon>Sacoglossa</taxon>
        <taxon>Placobranchoidea</taxon>
        <taxon>Plakobranchidae</taxon>
        <taxon>Plakobranchus</taxon>
    </lineage>
</organism>
<comment type="caution">
    <text evidence="1">The sequence shown here is derived from an EMBL/GenBank/DDBJ whole genome shotgun (WGS) entry which is preliminary data.</text>
</comment>
<keyword evidence="2" id="KW-1185">Reference proteome</keyword>
<name>A0AAV4C3K6_9GAST</name>
<sequence length="181" mass="20133">MIKGYFKGKYVNCICTSPQGQPQWYTGGKKVPGTTTDLWVRFDHSKPERNFTCKSSSASDAGSKLVVRFAFFDRKAVTIQSSSSTIDLCPHNGKYTHIRHTTTCSVSKAKINPAPAFHFIVNGKISPGKLQNDSSVYKAEFILSPTNSVGVRKITCLLHNTITDKKKIKQTIITIRSELME</sequence>
<accession>A0AAV4C3K6</accession>
<evidence type="ECO:0000313" key="2">
    <source>
        <dbReference type="Proteomes" id="UP000735302"/>
    </source>
</evidence>